<dbReference type="RefSeq" id="WP_058461689.1">
    <property type="nucleotide sequence ID" value="NZ_CAAAHS010000004.1"/>
</dbReference>
<dbReference type="Pfam" id="PF18632">
    <property type="entry name" value="DUF5630"/>
    <property type="match status" value="1"/>
</dbReference>
<dbReference type="EMBL" id="LNKA01000001">
    <property type="protein sequence ID" value="KTC65971.1"/>
    <property type="molecule type" value="Genomic_DNA"/>
</dbReference>
<dbReference type="PATRIC" id="fig|45056.6.peg.651"/>
<keyword evidence="3" id="KW-1185">Reference proteome</keyword>
<keyword evidence="2" id="KW-0614">Plasmid</keyword>
<name>A0A0W0R4I3_9GAMM</name>
<reference evidence="1 3" key="1">
    <citation type="submission" date="2015-11" db="EMBL/GenBank/DDBJ databases">
        <title>Identification of large and diverse effector repertoires of 38 Legionella species.</title>
        <authorList>
            <person name="Burstein D."/>
            <person name="Amaro F."/>
            <person name="Zusman T."/>
            <person name="Lifshitz Z."/>
            <person name="Cohen O."/>
            <person name="Gilbert J.A."/>
            <person name="Pupko T."/>
            <person name="Shuman H.A."/>
            <person name="Segal G."/>
        </authorList>
    </citation>
    <scope>NUCLEOTIDE SEQUENCE [LARGE SCALE GENOMIC DNA]</scope>
    <source>
        <strain evidence="1 3">1762-AUS-E</strain>
    </source>
</reference>
<protein>
    <recommendedName>
        <fullName evidence="5">Ankyrin repeat protein</fullName>
    </recommendedName>
</protein>
<accession>A0A0W0R4I3</accession>
<organism evidence="1 3">
    <name type="scientific">Legionella adelaidensis</name>
    <dbReference type="NCBI Taxonomy" id="45056"/>
    <lineage>
        <taxon>Bacteria</taxon>
        <taxon>Pseudomonadati</taxon>
        <taxon>Pseudomonadota</taxon>
        <taxon>Gammaproteobacteria</taxon>
        <taxon>Legionellales</taxon>
        <taxon>Legionellaceae</taxon>
        <taxon>Legionella</taxon>
    </lineage>
</organism>
<reference evidence="2 4" key="2">
    <citation type="submission" date="2018-12" db="EMBL/GenBank/DDBJ databases">
        <authorList>
            <consortium name="Pathogen Informatics"/>
        </authorList>
    </citation>
    <scope>NUCLEOTIDE SEQUENCE [LARGE SCALE GENOMIC DNA]</scope>
    <source>
        <strain evidence="2 4">NCTC12735</strain>
        <plasmid evidence="4">29</plasmid>
    </source>
</reference>
<evidence type="ECO:0000313" key="3">
    <source>
        <dbReference type="Proteomes" id="UP000054859"/>
    </source>
</evidence>
<dbReference type="STRING" id="45056.Lade_0629"/>
<dbReference type="AlphaFoldDB" id="A0A0W0R4I3"/>
<dbReference type="InterPro" id="IPR040808">
    <property type="entry name" value="DUF5630"/>
</dbReference>
<dbReference type="Proteomes" id="UP000054859">
    <property type="component" value="Unassembled WGS sequence"/>
</dbReference>
<dbReference type="Proteomes" id="UP000281170">
    <property type="component" value="Plasmid 29"/>
</dbReference>
<dbReference type="OrthoDB" id="5649854at2"/>
<evidence type="ECO:0000313" key="1">
    <source>
        <dbReference type="EMBL" id="KTC65971.1"/>
    </source>
</evidence>
<dbReference type="KEGG" id="ladl:NCTC12735_01944"/>
<evidence type="ECO:0000313" key="2">
    <source>
        <dbReference type="EMBL" id="VEH86295.1"/>
    </source>
</evidence>
<sequence>MANVGVPLSEEIFNFHAVEKLILQKVREGSFDASTFFSNVSLENFDRVVRLACSSPLFFSLCEDPNHQPIWETLYSQLGLLLSNPQAPRVFYPFKKNQLRILCADYLFYLSIEEGRKGNTQGQINFSKLAIKYGSIHAVQEWASIVYAGLGSSYSEKELFELIQLIAPLLDISGSYGYIMLAETYLRIAQYSIKEEDVTSAIAAAEACCQEADKFLPVSTEAIYNASCGEGLSKSNTYKLNSPSEVLEFVHRFAKDLSLNTTSSTP</sequence>
<proteinExistence type="predicted"/>
<evidence type="ECO:0000313" key="4">
    <source>
        <dbReference type="Proteomes" id="UP000281170"/>
    </source>
</evidence>
<dbReference type="EMBL" id="LR134438">
    <property type="protein sequence ID" value="VEH86295.1"/>
    <property type="molecule type" value="Genomic_DNA"/>
</dbReference>
<gene>
    <name evidence="1" type="ORF">Lade_0629</name>
    <name evidence="2" type="ORF">NCTC12735_01944</name>
</gene>
<evidence type="ECO:0008006" key="5">
    <source>
        <dbReference type="Google" id="ProtNLM"/>
    </source>
</evidence>
<geneLocation type="plasmid" evidence="2 4">
    <name>29</name>
</geneLocation>